<evidence type="ECO:0000259" key="10">
    <source>
        <dbReference type="Pfam" id="PF01636"/>
    </source>
</evidence>
<dbReference type="GO" id="GO:0046872">
    <property type="term" value="F:metal ion binding"/>
    <property type="evidence" value="ECO:0007669"/>
    <property type="project" value="UniProtKB-KW"/>
</dbReference>
<dbReference type="CDD" id="cd05150">
    <property type="entry name" value="APH"/>
    <property type="match status" value="1"/>
</dbReference>
<dbReference type="PANTHER" id="PTHR21310">
    <property type="entry name" value="AMINOGLYCOSIDE PHOSPHOTRANSFERASE-RELATED-RELATED"/>
    <property type="match status" value="1"/>
</dbReference>
<keyword evidence="3 7" id="KW-0547">Nucleotide-binding</keyword>
<dbReference type="GO" id="GO:0016773">
    <property type="term" value="F:phosphotransferase activity, alcohol group as acceptor"/>
    <property type="evidence" value="ECO:0007669"/>
    <property type="project" value="InterPro"/>
</dbReference>
<evidence type="ECO:0000313" key="12">
    <source>
        <dbReference type="Proteomes" id="UP000724672"/>
    </source>
</evidence>
<keyword evidence="9" id="KW-0460">Magnesium</keyword>
<dbReference type="SUPFAM" id="SSF56112">
    <property type="entry name" value="Protein kinase-like (PK-like)"/>
    <property type="match status" value="1"/>
</dbReference>
<dbReference type="InterPro" id="IPR002575">
    <property type="entry name" value="Aminoglycoside_PTrfase"/>
</dbReference>
<name>A0A942UQ83_9FIRM</name>
<evidence type="ECO:0000256" key="1">
    <source>
        <dbReference type="ARBA" id="ARBA00006219"/>
    </source>
</evidence>
<feature type="active site" description="Proton acceptor" evidence="8">
    <location>
        <position position="186"/>
    </location>
</feature>
<dbReference type="Gene3D" id="3.90.1200.10">
    <property type="match status" value="1"/>
</dbReference>
<evidence type="ECO:0000256" key="6">
    <source>
        <dbReference type="ARBA" id="ARBA00023251"/>
    </source>
</evidence>
<dbReference type="Gene3D" id="3.30.200.20">
    <property type="entry name" value="Phosphorylase Kinase, domain 1"/>
    <property type="match status" value="1"/>
</dbReference>
<evidence type="ECO:0000256" key="4">
    <source>
        <dbReference type="ARBA" id="ARBA00022777"/>
    </source>
</evidence>
<dbReference type="InterPro" id="IPR011009">
    <property type="entry name" value="Kinase-like_dom_sf"/>
</dbReference>
<protein>
    <submittedName>
        <fullName evidence="11">Aminoglycoside 3'-phosphotransferase</fullName>
    </submittedName>
</protein>
<comment type="caution">
    <text evidence="11">The sequence shown here is derived from an EMBL/GenBank/DDBJ whole genome shotgun (WGS) entry which is preliminary data.</text>
</comment>
<feature type="domain" description="Aminoglycoside phosphotransferase" evidence="10">
    <location>
        <begin position="22"/>
        <end position="253"/>
    </location>
</feature>
<proteinExistence type="inferred from homology"/>
<dbReference type="Pfam" id="PF01636">
    <property type="entry name" value="APH"/>
    <property type="match status" value="1"/>
</dbReference>
<keyword evidence="9" id="KW-0479">Metal-binding</keyword>
<sequence length="260" mass="30298">MHLELPEDIKQALQGFSIKNGPSGLSGTNIYRFEKENKMYFLKVVDVNNRFIDELEVEYEVLKWLEGKFQVPQVITFKKTSNKHFLLMTAIKGNTLEKLYHQSKSSEEIVKIYAESLKLIHGIKISGCPNKEEDEFMLLKAREYLELGINLDNMEDKYKNLTPLELYDKLLSLKPEKNDNVFIHGDYCFDNIIINNNMLNGIIDVGRAGIGDKYKDIALAVRNIQGDIGEQWLDLFFNIYGITNPDWNKIEFYIIMDEFY</sequence>
<feature type="binding site" evidence="9">
    <location>
        <position position="191"/>
    </location>
    <ligand>
        <name>Mg(2+)</name>
        <dbReference type="ChEBI" id="CHEBI:18420"/>
    </ligand>
</feature>
<evidence type="ECO:0000256" key="2">
    <source>
        <dbReference type="ARBA" id="ARBA00022679"/>
    </source>
</evidence>
<keyword evidence="5 7" id="KW-0067">ATP-binding</keyword>
<dbReference type="PANTHER" id="PTHR21310:SF41">
    <property type="entry name" value="3'-PHOSPHOTRANSFERASE, PUTATIVE-RELATED"/>
    <property type="match status" value="1"/>
</dbReference>
<organism evidence="11 12">
    <name type="scientific">Anaeromonas frigoriresistens</name>
    <dbReference type="NCBI Taxonomy" id="2683708"/>
    <lineage>
        <taxon>Bacteria</taxon>
        <taxon>Bacillati</taxon>
        <taxon>Bacillota</taxon>
        <taxon>Tissierellia</taxon>
        <taxon>Tissierellales</taxon>
        <taxon>Thermohalobacteraceae</taxon>
        <taxon>Anaeromonas</taxon>
    </lineage>
</organism>
<evidence type="ECO:0000256" key="7">
    <source>
        <dbReference type="PIRNR" id="PIRNR000706"/>
    </source>
</evidence>
<evidence type="ECO:0000256" key="8">
    <source>
        <dbReference type="PIRSR" id="PIRSR000706-1"/>
    </source>
</evidence>
<dbReference type="RefSeq" id="WP_203365216.1">
    <property type="nucleotide sequence ID" value="NZ_WSFT01000015.1"/>
</dbReference>
<dbReference type="GO" id="GO:0005524">
    <property type="term" value="F:ATP binding"/>
    <property type="evidence" value="ECO:0007669"/>
    <property type="project" value="UniProtKB-KW"/>
</dbReference>
<dbReference type="EMBL" id="WSFT01000015">
    <property type="protein sequence ID" value="MBS4537284.1"/>
    <property type="molecule type" value="Genomic_DNA"/>
</dbReference>
<dbReference type="GO" id="GO:0016301">
    <property type="term" value="F:kinase activity"/>
    <property type="evidence" value="ECO:0007669"/>
    <property type="project" value="UniProtKB-KW"/>
</dbReference>
<keyword evidence="12" id="KW-1185">Reference proteome</keyword>
<evidence type="ECO:0000256" key="5">
    <source>
        <dbReference type="ARBA" id="ARBA00022840"/>
    </source>
</evidence>
<gene>
    <name evidence="11" type="ORF">GOQ27_02360</name>
</gene>
<dbReference type="InterPro" id="IPR051678">
    <property type="entry name" value="AGP_Transferase"/>
</dbReference>
<keyword evidence="2 7" id="KW-0808">Transferase</keyword>
<dbReference type="InterPro" id="IPR024165">
    <property type="entry name" value="Kan/Strep_kinase"/>
</dbReference>
<feature type="binding site" evidence="9">
    <location>
        <position position="204"/>
    </location>
    <ligand>
        <name>Mg(2+)</name>
        <dbReference type="ChEBI" id="CHEBI:18420"/>
    </ligand>
</feature>
<dbReference type="AlphaFoldDB" id="A0A942UQ83"/>
<dbReference type="Proteomes" id="UP000724672">
    <property type="component" value="Unassembled WGS sequence"/>
</dbReference>
<evidence type="ECO:0000256" key="3">
    <source>
        <dbReference type="ARBA" id="ARBA00022741"/>
    </source>
</evidence>
<accession>A0A942UQ83</accession>
<dbReference type="PIRSF" id="PIRSF000706">
    <property type="entry name" value="Kanamycin_kin"/>
    <property type="match status" value="1"/>
</dbReference>
<dbReference type="GO" id="GO:0046677">
    <property type="term" value="P:response to antibiotic"/>
    <property type="evidence" value="ECO:0007669"/>
    <property type="project" value="UniProtKB-KW"/>
</dbReference>
<dbReference type="NCBIfam" id="NF033068">
    <property type="entry name" value="APH_3p"/>
    <property type="match status" value="1"/>
</dbReference>
<keyword evidence="6 7" id="KW-0046">Antibiotic resistance</keyword>
<reference evidence="11" key="1">
    <citation type="submission" date="2019-12" db="EMBL/GenBank/DDBJ databases">
        <title>Clostridiaceae gen. nov. sp. nov., isolated from sediment in Xinjiang, China.</title>
        <authorList>
            <person name="Zhang R."/>
        </authorList>
    </citation>
    <scope>NUCLEOTIDE SEQUENCE</scope>
    <source>
        <strain evidence="11">D2Q-11</strain>
    </source>
</reference>
<evidence type="ECO:0000313" key="11">
    <source>
        <dbReference type="EMBL" id="MBS4537284.1"/>
    </source>
</evidence>
<comment type="similarity">
    <text evidence="1 7">Belongs to the aminoglycoside phosphotransferase family.</text>
</comment>
<keyword evidence="4 7" id="KW-0418">Kinase</keyword>
<evidence type="ECO:0000256" key="9">
    <source>
        <dbReference type="PIRSR" id="PIRSR000706-2"/>
    </source>
</evidence>